<feature type="region of interest" description="Disordered" evidence="1">
    <location>
        <begin position="1823"/>
        <end position="1846"/>
    </location>
</feature>
<evidence type="ECO:0000256" key="1">
    <source>
        <dbReference type="SAM" id="MobiDB-lite"/>
    </source>
</evidence>
<feature type="compositionally biased region" description="Low complexity" evidence="1">
    <location>
        <begin position="420"/>
        <end position="431"/>
    </location>
</feature>
<gene>
    <name evidence="3" type="ORF">IQ249_01030</name>
</gene>
<feature type="transmembrane region" description="Helical" evidence="2">
    <location>
        <begin position="53"/>
        <end position="74"/>
    </location>
</feature>
<keyword evidence="2" id="KW-0812">Transmembrane</keyword>
<evidence type="ECO:0000313" key="3">
    <source>
        <dbReference type="EMBL" id="MBE9114468.1"/>
    </source>
</evidence>
<comment type="caution">
    <text evidence="3">The sequence shown here is derived from an EMBL/GenBank/DDBJ whole genome shotgun (WGS) entry which is preliminary data.</text>
</comment>
<evidence type="ECO:0000313" key="4">
    <source>
        <dbReference type="Proteomes" id="UP000654482"/>
    </source>
</evidence>
<feature type="region of interest" description="Disordered" evidence="1">
    <location>
        <begin position="210"/>
        <end position="232"/>
    </location>
</feature>
<name>A0A8J7AMB7_9CYAN</name>
<reference evidence="3" key="1">
    <citation type="submission" date="2020-10" db="EMBL/GenBank/DDBJ databases">
        <authorList>
            <person name="Castelo-Branco R."/>
            <person name="Eusebio N."/>
            <person name="Adriana R."/>
            <person name="Vieira A."/>
            <person name="Brugerolle De Fraissinette N."/>
            <person name="Rezende De Castro R."/>
            <person name="Schneider M.P."/>
            <person name="Vasconcelos V."/>
            <person name="Leao P.N."/>
        </authorList>
    </citation>
    <scope>NUCLEOTIDE SEQUENCE</scope>
    <source>
        <strain evidence="3">LEGE 07157</strain>
    </source>
</reference>
<dbReference type="EMBL" id="JADEWZ010000001">
    <property type="protein sequence ID" value="MBE9114468.1"/>
    <property type="molecule type" value="Genomic_DNA"/>
</dbReference>
<protein>
    <submittedName>
        <fullName evidence="3">Uncharacterized protein</fullName>
    </submittedName>
</protein>
<proteinExistence type="predicted"/>
<feature type="region of interest" description="Disordered" evidence="1">
    <location>
        <begin position="807"/>
        <end position="839"/>
    </location>
</feature>
<keyword evidence="2" id="KW-0472">Membrane</keyword>
<feature type="region of interest" description="Disordered" evidence="1">
    <location>
        <begin position="1254"/>
        <end position="1279"/>
    </location>
</feature>
<feature type="region of interest" description="Disordered" evidence="1">
    <location>
        <begin position="847"/>
        <end position="866"/>
    </location>
</feature>
<evidence type="ECO:0000256" key="2">
    <source>
        <dbReference type="SAM" id="Phobius"/>
    </source>
</evidence>
<feature type="compositionally biased region" description="Polar residues" evidence="1">
    <location>
        <begin position="823"/>
        <end position="839"/>
    </location>
</feature>
<feature type="region of interest" description="Disordered" evidence="1">
    <location>
        <begin position="410"/>
        <end position="440"/>
    </location>
</feature>
<feature type="compositionally biased region" description="Polar residues" evidence="1">
    <location>
        <begin position="847"/>
        <end position="859"/>
    </location>
</feature>
<dbReference type="RefSeq" id="WP_194027542.1">
    <property type="nucleotide sequence ID" value="NZ_JADEWZ010000001.1"/>
</dbReference>
<dbReference type="InterPro" id="IPR049774">
    <property type="entry name" value="EPS_HpsA-like"/>
</dbReference>
<dbReference type="NCBIfam" id="NF038301">
    <property type="entry name" value="EPS_HpsA"/>
    <property type="match status" value="1"/>
</dbReference>
<accession>A0A8J7AMB7</accession>
<feature type="compositionally biased region" description="Basic and acidic residues" evidence="1">
    <location>
        <begin position="210"/>
        <end position="221"/>
    </location>
</feature>
<keyword evidence="2" id="KW-1133">Transmembrane helix</keyword>
<organism evidence="3 4">
    <name type="scientific">Lusitaniella coriacea LEGE 07157</name>
    <dbReference type="NCBI Taxonomy" id="945747"/>
    <lineage>
        <taxon>Bacteria</taxon>
        <taxon>Bacillati</taxon>
        <taxon>Cyanobacteriota</taxon>
        <taxon>Cyanophyceae</taxon>
        <taxon>Spirulinales</taxon>
        <taxon>Lusitaniellaceae</taxon>
        <taxon>Lusitaniella</taxon>
    </lineage>
</organism>
<keyword evidence="4" id="KW-1185">Reference proteome</keyword>
<sequence>MSRRKPKKSINIVSQTLRQAAQALSRLFQSLFDGILRRQLNLGRQRPKTNAGFILPTVVMVMLVVTLLVLTIVFRSFDRAKNASNVRVSQVALESATPAVSRSTEKLKSLFGNPRLPRGTPSDDALYNLLSEVPDQNNSATDDFTYEDEVRLKLAYDLDGDNNIEENEDLLEEREVINTAWRFPVDTDNNGKFDSFTVYSILFRTPAQEKNGDIKRERQPLESRTPPMDEGLGAGTCEAALTTSAKLVSQGGWYKSGSALKKSFFIYTATIPITNKDQDGLIPNIGSARIQDKNNYENSTDTRTFSALEYQQDQSRIPLANFAVVFDDDLAIVSGTDLFLNGSVLANSNLYLSPSQGRSNTVELYQVSAPKSCFYTEENSKIFVGGQLVNSPPAFNSYQGNTVKAHLFREGATPNQGGDSQVKQNNQSVQNEAPDKTQYNNQAYVDRIDYLVDRWIAAKPDENSAEVLDPQLEVNVTRIYHNDDPKDVQDSLTGLSSPNGRSEKRREALFDYFKARMRRVPYDEVSYAVSSSAAGENFAGKNFISTGDRLRPPKEWMFPYEPTDGRSEGSYAKIALNIAGNKVKPEATEPETLSDDTQENHVGDRILIGNSLPAIWYKMTNYGQYTNGNDTTGVFVQEDSGEFQPIQDKIWDTDENDPRRTRGRLTRQRILSDVGDTGRSGFWEEAAATQPETKLDPIGGLRVITGAGIYDPEPTNNVTGNNFYRKGQEIYYSGGFTPPADPTGSGYTVVWPDTMPSQGNLKMRATAVYHYARDAAFSKAEGTQAANNDGDQKLLACVSSYYDPTNATTARNRNDLSADVSGEPNNGGTRPTVSDLGWSNNGIVYNPSFTRPTSASRGTVPQDDPTTGLFGGAPTNLTTGSNANQVLAYQANLVFPDGRFVNEPLRRALLTLARGTKPSLSEQASIDSTLCAWQILNSPTGGQSTAFIEHGAIKEAAFLNSRQVKTLEQKGSRATFVGEYDLAIEERQPLEIRVTMLNLDKLRKKEIGFQQSIDQTSPSPEFMLPNSGIIYASRDDALPDISDAPVADNTADPADIAKSAVDYQLDPTRRPNGVLVYNGEKLGRRDDNNSFKTVTPGEAEKGLTFVSNLPAYIWAWSDANNNGVVEGGENSRFNAHTQNEFTDSADFLNYNRNNLNPNFACRKEDSRLPGCTTGDRWRPANILADSVALLSKDFRFGFRNEGDFDLRNNIDAYPHEGSYSPYLPTTAARQKRKQNGFFDNNYVTNGLSSRSLTVNYNGGNRTPNDQDYTAQPNANNDAVPSSYFTNFVTPIQRRRNNFSEYVMETCRKTPVSACQPNDWVIAGYDASGNGDLNQNGIDETNILGSGVALDLNGNSTTDTNLPETTAIPTWIVVQAIDNGQTIAMNRLGSGTTAQPPISLDDQHFPRRVAFVRDQNNQLALTDTWTGTSAGNIDSSIRVTPIALGRDGANVGKFGYDVAPPNSNPDNNLPELWFKTTTNGDGRPATQTGNITYNNDQLYYKPPATEIDEFLLPDVLNLSQDEMGTLGGEAAKLRTIFQALNGYAYPVTGTFTPSTTINSDKSADFAFCIDGTDANGRGRLQAYTGANLSADCNGTILGNVETARTNLMSLNIAPISPIAETGNTAFVADKKVNVYQFTNTNNTLGNGGTETISLERGNQEDPIFVLRANGNTPITFNGVTLQLNGVNPNNVFWVSNSGMKFQGTNELAGNFIGNRANNVDNNLDMNVDGASTTAIRGGRFLGFYGSQYNANANHLRADFAGSGVAFNAITTQFEPLLEPVLQLHDVDTDNNFREGNIGQGANVSGTKWLTPATDNTEFHILFAGGNTPTRPERTVSGTNHNSEPDGGIANFPRLLENWLSKDLRINGSMMEFERSKYATGPFRPLEKDSGDAVRSGPFNYLQRYKAANLGGRIPYNEAPNRLYGYDVALLTQTPDLFSSRFTGPPAGDPDEFFREVSRDDDWVRTLLCAKTHKENKKAVNDNQRPIDFCKKRAGD</sequence>
<dbReference type="Proteomes" id="UP000654482">
    <property type="component" value="Unassembled WGS sequence"/>
</dbReference>